<protein>
    <submittedName>
        <fullName evidence="3">CAP domain-containing protein</fullName>
    </submittedName>
</protein>
<evidence type="ECO:0000313" key="4">
    <source>
        <dbReference type="Proteomes" id="UP000448575"/>
    </source>
</evidence>
<sequence>MNRFFLLAGALAALPPAASASDGAQLLALVNAWRAAPAACQGRARPAMPPLAPVALLSRVALRPGSILLAELDQAGYDPERADALQVAGPTDARQAFEILRENYCTTLSSTRYRDIGASRNGTEWTIVLASAMPNALLLLPGQEQAGQEVLAATNAARAVPRDCGGMAMPAAPPVRWNAQLAAAALAHSQDMAQQGYFGHTSKQGNEVTQRVAAAGYAWRNVAENIARGQTSAQEAVAGWLSSPGHCRSLMDARMSEMGAAYSIRSNKRSTAYWTQVFAAPR</sequence>
<keyword evidence="1" id="KW-0732">Signal</keyword>
<dbReference type="EMBL" id="WWCJ01000007">
    <property type="protein sequence ID" value="MYN02661.1"/>
    <property type="molecule type" value="Genomic_DNA"/>
</dbReference>
<dbReference type="PANTHER" id="PTHR31157">
    <property type="entry name" value="SCP DOMAIN-CONTAINING PROTEIN"/>
    <property type="match status" value="1"/>
</dbReference>
<feature type="domain" description="SCP" evidence="2">
    <location>
        <begin position="151"/>
        <end position="278"/>
    </location>
</feature>
<gene>
    <name evidence="3" type="ORF">GTP41_11190</name>
</gene>
<feature type="chain" id="PRO_5026827798" evidence="1">
    <location>
        <begin position="21"/>
        <end position="282"/>
    </location>
</feature>
<dbReference type="CDD" id="cd05379">
    <property type="entry name" value="CAP_bacterial"/>
    <property type="match status" value="1"/>
</dbReference>
<dbReference type="SUPFAM" id="SSF55797">
    <property type="entry name" value="PR-1-like"/>
    <property type="match status" value="1"/>
</dbReference>
<dbReference type="AlphaFoldDB" id="A0A6N9HGF7"/>
<name>A0A6N9HGF7_9BURK</name>
<dbReference type="Pfam" id="PF00188">
    <property type="entry name" value="CAP"/>
    <property type="match status" value="1"/>
</dbReference>
<organism evidence="3 4">
    <name type="scientific">Pseudoduganella guangdongensis</name>
    <dbReference type="NCBI Taxonomy" id="2692179"/>
    <lineage>
        <taxon>Bacteria</taxon>
        <taxon>Pseudomonadati</taxon>
        <taxon>Pseudomonadota</taxon>
        <taxon>Betaproteobacteria</taxon>
        <taxon>Burkholderiales</taxon>
        <taxon>Oxalobacteraceae</taxon>
        <taxon>Telluria group</taxon>
        <taxon>Pseudoduganella</taxon>
    </lineage>
</organism>
<proteinExistence type="predicted"/>
<reference evidence="3 4" key="1">
    <citation type="submission" date="2019-12" db="EMBL/GenBank/DDBJ databases">
        <title>Novel species isolated from a subtropical stream in China.</title>
        <authorList>
            <person name="Lu H."/>
        </authorList>
    </citation>
    <scope>NUCLEOTIDE SEQUENCE [LARGE SCALE GENOMIC DNA]</scope>
    <source>
        <strain evidence="3 4">DS3</strain>
    </source>
</reference>
<evidence type="ECO:0000313" key="3">
    <source>
        <dbReference type="EMBL" id="MYN02661.1"/>
    </source>
</evidence>
<dbReference type="RefSeq" id="WP_161025668.1">
    <property type="nucleotide sequence ID" value="NZ_WWCJ01000007.1"/>
</dbReference>
<evidence type="ECO:0000256" key="1">
    <source>
        <dbReference type="SAM" id="SignalP"/>
    </source>
</evidence>
<dbReference type="PANTHER" id="PTHR31157:SF1">
    <property type="entry name" value="SCP DOMAIN-CONTAINING PROTEIN"/>
    <property type="match status" value="1"/>
</dbReference>
<accession>A0A6N9HGF7</accession>
<keyword evidence="4" id="KW-1185">Reference proteome</keyword>
<evidence type="ECO:0000259" key="2">
    <source>
        <dbReference type="Pfam" id="PF00188"/>
    </source>
</evidence>
<dbReference type="Proteomes" id="UP000448575">
    <property type="component" value="Unassembled WGS sequence"/>
</dbReference>
<feature type="signal peptide" evidence="1">
    <location>
        <begin position="1"/>
        <end position="20"/>
    </location>
</feature>
<dbReference type="InterPro" id="IPR035940">
    <property type="entry name" value="CAP_sf"/>
</dbReference>
<dbReference type="Gene3D" id="3.40.33.10">
    <property type="entry name" value="CAP"/>
    <property type="match status" value="1"/>
</dbReference>
<dbReference type="InterPro" id="IPR014044">
    <property type="entry name" value="CAP_dom"/>
</dbReference>
<comment type="caution">
    <text evidence="3">The sequence shown here is derived from an EMBL/GenBank/DDBJ whole genome shotgun (WGS) entry which is preliminary data.</text>
</comment>